<dbReference type="EMBL" id="QGMZ01000040">
    <property type="protein sequence ID" value="PWR70665.1"/>
    <property type="molecule type" value="Genomic_DNA"/>
</dbReference>
<name>A0A2V2MWM8_9EURY</name>
<accession>A0A2V2MWM8</accession>
<dbReference type="Gene3D" id="3.40.50.150">
    <property type="entry name" value="Vaccinia Virus protein VP39"/>
    <property type="match status" value="1"/>
</dbReference>
<reference evidence="4 5" key="1">
    <citation type="submission" date="2018-05" db="EMBL/GenBank/DDBJ databases">
        <title>Draft genome of Methanospirillum stamsii Pt1.</title>
        <authorList>
            <person name="Dueholm M.S."/>
            <person name="Nielsen P.H."/>
            <person name="Bakmann L.F."/>
            <person name="Otzen D.E."/>
        </authorList>
    </citation>
    <scope>NUCLEOTIDE SEQUENCE [LARGE SCALE GENOMIC DNA]</scope>
    <source>
        <strain evidence="4 5">Pt1</strain>
    </source>
</reference>
<dbReference type="SUPFAM" id="SSF53335">
    <property type="entry name" value="S-adenosyl-L-methionine-dependent methyltransferases"/>
    <property type="match status" value="1"/>
</dbReference>
<dbReference type="GO" id="GO:0032259">
    <property type="term" value="P:methylation"/>
    <property type="evidence" value="ECO:0007669"/>
    <property type="project" value="UniProtKB-KW"/>
</dbReference>
<gene>
    <name evidence="4" type="ORF">DLD82_15335</name>
</gene>
<evidence type="ECO:0000313" key="4">
    <source>
        <dbReference type="EMBL" id="PWR70665.1"/>
    </source>
</evidence>
<dbReference type="PANTHER" id="PTHR43861">
    <property type="entry name" value="TRANS-ACONITATE 2-METHYLTRANSFERASE-RELATED"/>
    <property type="match status" value="1"/>
</dbReference>
<dbReference type="GO" id="GO:0008168">
    <property type="term" value="F:methyltransferase activity"/>
    <property type="evidence" value="ECO:0007669"/>
    <property type="project" value="UniProtKB-KW"/>
</dbReference>
<protein>
    <recommendedName>
        <fullName evidence="3">Methyltransferase domain-containing protein</fullName>
    </recommendedName>
</protein>
<keyword evidence="2" id="KW-0808">Transferase</keyword>
<dbReference type="RefSeq" id="WP_109942005.1">
    <property type="nucleotide sequence ID" value="NZ_CP176366.1"/>
</dbReference>
<dbReference type="AlphaFoldDB" id="A0A2V2MWM8"/>
<dbReference type="Proteomes" id="UP000245934">
    <property type="component" value="Unassembled WGS sequence"/>
</dbReference>
<dbReference type="InterPro" id="IPR041698">
    <property type="entry name" value="Methyltransf_25"/>
</dbReference>
<feature type="domain" description="Methyltransferase" evidence="3">
    <location>
        <begin position="43"/>
        <end position="136"/>
    </location>
</feature>
<keyword evidence="5" id="KW-1185">Reference proteome</keyword>
<comment type="caution">
    <text evidence="4">The sequence shown here is derived from an EMBL/GenBank/DDBJ whole genome shotgun (WGS) entry which is preliminary data.</text>
</comment>
<dbReference type="GeneID" id="97611425"/>
<organism evidence="4 5">
    <name type="scientific">Methanospirillum stamsii</name>
    <dbReference type="NCBI Taxonomy" id="1277351"/>
    <lineage>
        <taxon>Archaea</taxon>
        <taxon>Methanobacteriati</taxon>
        <taxon>Methanobacteriota</taxon>
        <taxon>Stenosarchaea group</taxon>
        <taxon>Methanomicrobia</taxon>
        <taxon>Methanomicrobiales</taxon>
        <taxon>Methanospirillaceae</taxon>
        <taxon>Methanospirillum</taxon>
    </lineage>
</organism>
<sequence length="221" mass="25331">MTSHEHYLNEVTRYDENIPRILPNSKLFFSTCLSFIPDTPLSILELGSGTGYLTSQLLKKNPENRITCIDKSPEMLRLAGMKPEISTCNLIEGDITTSLPDGNFDIVITTLTMHHISDNARLKLIHELYLNLHSGGKFICGDVFRPENDWAEQMYRTRWETHMKETGMPDVRIQETLSGREKAYPLIDTPHGFYKKMKTAGFEQVLVPLHYDMFGVFIGFK</sequence>
<proteinExistence type="predicted"/>
<dbReference type="Pfam" id="PF13649">
    <property type="entry name" value="Methyltransf_25"/>
    <property type="match status" value="1"/>
</dbReference>
<dbReference type="PANTHER" id="PTHR43861:SF1">
    <property type="entry name" value="TRANS-ACONITATE 2-METHYLTRANSFERASE"/>
    <property type="match status" value="1"/>
</dbReference>
<dbReference type="CDD" id="cd02440">
    <property type="entry name" value="AdoMet_MTases"/>
    <property type="match status" value="1"/>
</dbReference>
<evidence type="ECO:0000256" key="1">
    <source>
        <dbReference type="ARBA" id="ARBA00022603"/>
    </source>
</evidence>
<evidence type="ECO:0000256" key="2">
    <source>
        <dbReference type="ARBA" id="ARBA00022679"/>
    </source>
</evidence>
<dbReference type="InterPro" id="IPR029063">
    <property type="entry name" value="SAM-dependent_MTases_sf"/>
</dbReference>
<dbReference type="OrthoDB" id="57427at2157"/>
<evidence type="ECO:0000313" key="5">
    <source>
        <dbReference type="Proteomes" id="UP000245934"/>
    </source>
</evidence>
<keyword evidence="1" id="KW-0489">Methyltransferase</keyword>
<evidence type="ECO:0000259" key="3">
    <source>
        <dbReference type="Pfam" id="PF13649"/>
    </source>
</evidence>